<dbReference type="InterPro" id="IPR011257">
    <property type="entry name" value="DNA_glycosylase"/>
</dbReference>
<comment type="catalytic activity">
    <reaction evidence="9">
        <text>2'-deoxyribonucleotide-(2'-deoxyribose 5'-phosphate)-2'-deoxyribonucleotide-DNA = a 3'-end 2'-deoxyribonucleotide-(2,3-dehydro-2,3-deoxyribose 5'-phosphate)-DNA + a 5'-end 5'-phospho-2'-deoxyribonucleoside-DNA + H(+)</text>
        <dbReference type="Rhea" id="RHEA:66592"/>
        <dbReference type="Rhea" id="RHEA-COMP:13180"/>
        <dbReference type="Rhea" id="RHEA-COMP:16897"/>
        <dbReference type="Rhea" id="RHEA-COMP:17067"/>
        <dbReference type="ChEBI" id="CHEBI:15378"/>
        <dbReference type="ChEBI" id="CHEBI:136412"/>
        <dbReference type="ChEBI" id="CHEBI:157695"/>
        <dbReference type="ChEBI" id="CHEBI:167181"/>
        <dbReference type="EC" id="4.2.99.18"/>
    </reaction>
</comment>
<dbReference type="Proteomes" id="UP001305815">
    <property type="component" value="Chromosome"/>
</dbReference>
<keyword evidence="6" id="KW-0456">Lyase</keyword>
<proteinExistence type="inferred from homology"/>
<reference evidence="12" key="1">
    <citation type="journal article" date="2023" name="Int. J. Syst. Evol. Microbiol.">
        <title>Claveliimonas bilis gen. nov., sp. nov., deoxycholic acid-producing bacteria isolated from human faeces, and reclassification of Sellimonas monacensis Zenner et al. 2021 as Claveliimonas monacensis comb. nov.</title>
        <authorList>
            <person name="Hisatomi A."/>
            <person name="Kastawa N.W.E.P.G."/>
            <person name="Song I."/>
            <person name="Ohkuma M."/>
            <person name="Fukiya S."/>
            <person name="Sakamoto M."/>
        </authorList>
    </citation>
    <scope>NUCLEOTIDE SEQUENCE [LARGE SCALE GENOMIC DNA]</scope>
    <source>
        <strain evidence="12">12BBH14</strain>
    </source>
</reference>
<evidence type="ECO:0000256" key="1">
    <source>
        <dbReference type="ARBA" id="ARBA00010679"/>
    </source>
</evidence>
<organism evidence="11 12">
    <name type="scientific">Claveliimonas bilis</name>
    <dbReference type="NCBI Taxonomy" id="3028070"/>
    <lineage>
        <taxon>Bacteria</taxon>
        <taxon>Bacillati</taxon>
        <taxon>Bacillota</taxon>
        <taxon>Clostridia</taxon>
        <taxon>Lachnospirales</taxon>
        <taxon>Lachnospiraceae</taxon>
        <taxon>Claveliimonas</taxon>
    </lineage>
</organism>
<dbReference type="SUPFAM" id="SSF55945">
    <property type="entry name" value="TATA-box binding protein-like"/>
    <property type="match status" value="1"/>
</dbReference>
<evidence type="ECO:0000256" key="3">
    <source>
        <dbReference type="ARBA" id="ARBA00022763"/>
    </source>
</evidence>
<protein>
    <recommendedName>
        <fullName evidence="2">DNA-(apurinic or apyrimidinic site) lyase</fullName>
        <ecNumber evidence="2">4.2.99.18</ecNumber>
    </recommendedName>
</protein>
<dbReference type="EC" id="4.2.99.18" evidence="2"/>
<keyword evidence="4" id="KW-0378">Hydrolase</keyword>
<dbReference type="PANTHER" id="PTHR10242">
    <property type="entry name" value="8-OXOGUANINE DNA GLYCOSYLASE"/>
    <property type="match status" value="1"/>
</dbReference>
<evidence type="ECO:0000256" key="5">
    <source>
        <dbReference type="ARBA" id="ARBA00023204"/>
    </source>
</evidence>
<dbReference type="InterPro" id="IPR003265">
    <property type="entry name" value="HhH-GPD_domain"/>
</dbReference>
<comment type="similarity">
    <text evidence="1">Belongs to the type-1 OGG1 family.</text>
</comment>
<evidence type="ECO:0000256" key="8">
    <source>
        <dbReference type="ARBA" id="ARBA00023295"/>
    </source>
</evidence>
<dbReference type="PANTHER" id="PTHR10242:SF2">
    <property type="entry name" value="N-GLYCOSYLASE_DNA LYASE"/>
    <property type="match status" value="1"/>
</dbReference>
<dbReference type="EMBL" id="AP027742">
    <property type="protein sequence ID" value="BDZ77969.1"/>
    <property type="molecule type" value="Genomic_DNA"/>
</dbReference>
<gene>
    <name evidence="11" type="ORF">Lac1_21520</name>
</gene>
<name>A0ABM8I9M0_9FIRM</name>
<dbReference type="Gene3D" id="1.10.1670.10">
    <property type="entry name" value="Helix-hairpin-Helix base-excision DNA repair enzymes (C-terminal)"/>
    <property type="match status" value="1"/>
</dbReference>
<evidence type="ECO:0000256" key="7">
    <source>
        <dbReference type="ARBA" id="ARBA00023268"/>
    </source>
</evidence>
<feature type="domain" description="HhH-GPD" evidence="10">
    <location>
        <begin position="113"/>
        <end position="267"/>
    </location>
</feature>
<keyword evidence="5" id="KW-0234">DNA repair</keyword>
<evidence type="ECO:0000313" key="12">
    <source>
        <dbReference type="Proteomes" id="UP001305815"/>
    </source>
</evidence>
<dbReference type="Gene3D" id="1.10.340.30">
    <property type="entry name" value="Hypothetical protein, domain 2"/>
    <property type="match status" value="1"/>
</dbReference>
<evidence type="ECO:0000256" key="9">
    <source>
        <dbReference type="ARBA" id="ARBA00044632"/>
    </source>
</evidence>
<dbReference type="InterPro" id="IPR052054">
    <property type="entry name" value="Oxidative_DNA_repair_enzyme"/>
</dbReference>
<dbReference type="SMART" id="SM00478">
    <property type="entry name" value="ENDO3c"/>
    <property type="match status" value="1"/>
</dbReference>
<dbReference type="Gene3D" id="3.30.310.260">
    <property type="match status" value="1"/>
</dbReference>
<keyword evidence="7" id="KW-0511">Multifunctional enzyme</keyword>
<dbReference type="CDD" id="cd00056">
    <property type="entry name" value="ENDO3c"/>
    <property type="match status" value="1"/>
</dbReference>
<evidence type="ECO:0000256" key="4">
    <source>
        <dbReference type="ARBA" id="ARBA00022801"/>
    </source>
</evidence>
<evidence type="ECO:0000256" key="2">
    <source>
        <dbReference type="ARBA" id="ARBA00012720"/>
    </source>
</evidence>
<evidence type="ECO:0000259" key="10">
    <source>
        <dbReference type="SMART" id="SM00478"/>
    </source>
</evidence>
<accession>A0ABM8I9M0</accession>
<dbReference type="SUPFAM" id="SSF48150">
    <property type="entry name" value="DNA-glycosylase"/>
    <property type="match status" value="1"/>
</dbReference>
<keyword evidence="12" id="KW-1185">Reference proteome</keyword>
<keyword evidence="8" id="KW-0326">Glycosidase</keyword>
<evidence type="ECO:0000313" key="11">
    <source>
        <dbReference type="EMBL" id="BDZ77969.1"/>
    </source>
</evidence>
<dbReference type="Pfam" id="PF00730">
    <property type="entry name" value="HhH-GPD"/>
    <property type="match status" value="1"/>
</dbReference>
<dbReference type="InterPro" id="IPR012904">
    <property type="entry name" value="OGG_N"/>
</dbReference>
<keyword evidence="3" id="KW-0227">DNA damage</keyword>
<sequence>MIKITKENFHPGQICASGQCFRMDPVGEKRYALIASGYYLEIEEVGDQSFLFSCTREEFEKFWRGYFDMDGDYSACIRAIDPRDSYLMDAARFGSGIRILRQDLWEMIVSFIVSQQNNIRRIKKILELLSQRYGTKMTDLQGKEYYAFPKPEELAQADEDALRACNLGYRSRYIKNTVNSVLSGEADLEKIKGMCYQEARKELMKLSGVGEKVADCICLFALHHLEAFPVDTHIKKVLKKNYPQGFPFEKYKGSEGILQQYIFYYDLQHSEI</sequence>
<evidence type="ECO:0000256" key="6">
    <source>
        <dbReference type="ARBA" id="ARBA00023239"/>
    </source>
</evidence>
<dbReference type="RefSeq" id="WP_316264983.1">
    <property type="nucleotide sequence ID" value="NZ_AP027742.1"/>
</dbReference>
<dbReference type="InterPro" id="IPR023170">
    <property type="entry name" value="HhH_base_excis_C"/>
</dbReference>
<dbReference type="Pfam" id="PF07934">
    <property type="entry name" value="OGG_N"/>
    <property type="match status" value="1"/>
</dbReference>